<evidence type="ECO:0000256" key="5">
    <source>
        <dbReference type="SAM" id="SignalP"/>
    </source>
</evidence>
<accession>A0A517QTD3</accession>
<dbReference type="Gene3D" id="1.10.760.10">
    <property type="entry name" value="Cytochrome c-like domain"/>
    <property type="match status" value="1"/>
</dbReference>
<dbReference type="NCBIfam" id="TIGR02603">
    <property type="entry name" value="CxxCH_TIGR02603"/>
    <property type="match status" value="1"/>
</dbReference>
<keyword evidence="1 4" id="KW-0349">Heme</keyword>
<dbReference type="InterPro" id="IPR011042">
    <property type="entry name" value="6-blade_b-propeller_TolB-like"/>
</dbReference>
<sequence precursor="true">MPALRFFTLLLLLPVSWHIAALAQDYSPDIKDASNEGQLAMEGFQYPAFMEVSLWAAEPMLANPVAFGFDEQGRMYVCETFRQQKGVEDNRGHMNWLETDLSLTTVEERLEMFKKYLGEDVANYAKEQDRIRLLEDTDDDGKADKSTIFADGFNDILDGTGAGVLAIDGDVYYTCIPKLYKFRDTNGDGKADHQEALHHGYGVRVAFRGHDMHGLIVGPDGRLYFSIGDRGYNVITKEGTHLVRPDTGAVFRCELDGSNLEVFAYGLRNPQELAFDDFGNLFTGDNNSDSGDQARWVYVLEGGDTGWRMYFQYLSDRGPWNRERMWYPYQADEETTAVQPAYIVPPIVNISDGPSGLVCYPGVGLGPEYKGRFFLADFRGSSGASGIRHFAVTPHGATFKFVDHGWFIQSILATDVDFGYDGRMYVTDWVDGWEGPGKGRVYTFSHKKNREPENVEPSDVIMKFNFNDIENHELTHLCEHPDRRVRQRAQFQLVKNNAIDDLDQLTDLRGDNIARLHGIWGLGQLLRQGKATPDRLIALMNDPVKEVRAQAIQVLADAKSEAAYSGFLKAVKRGSAREKYFAAIGLGKLQKAESQAALIEMLNENRDNDPALRHAGVMGLVGTSTADDLTKLADVSSHESVRLAAVVALRRMKSPQLAKFLNDPNVQVAVEAARAIHDLEIEAALPALAELKVTPKTPDALLRRVMNANFRLGLAENAETVAKLAAETRLPESLRLEAVEELLNWDQPPNLDRVINIYRPLPQREPGLANQAVRNNLGGMMSGGAKLKTQAIKLAAKYEVRDVASHLDEIFKNKKNAAEMRVEALSALDAVGAEEIRQTLETATKDQSDQIRATARELLAVRAPEKVTPMLGEALEKGTRIERQSAVKVLADLNSEAADEILLKAIDQLIAGKASPDVQLDLIQVAERKESDAFKTRLATIEENRDSGDPLSAYLECLEGGDYARGVEIFFGNAAASCRRCHKVNGNGSDVGPDLSAVSKENSRKYLLESIVAPNAKIAKGFETVVFAMDDGRVVSGLVKGEDEKSYRLMKPMGEIIIVEKDKIDAQAKGKSGMPDDIVKQLSKSDIRDLVEYLSTLKTPHQPKGHE</sequence>
<dbReference type="InterPro" id="IPR016024">
    <property type="entry name" value="ARM-type_fold"/>
</dbReference>
<dbReference type="InterPro" id="IPR011041">
    <property type="entry name" value="Quinoprot_gluc/sorb_DH_b-prop"/>
</dbReference>
<keyword evidence="2 4" id="KW-0479">Metal-binding</keyword>
<evidence type="ECO:0000256" key="4">
    <source>
        <dbReference type="PROSITE-ProRule" id="PRU00433"/>
    </source>
</evidence>
<dbReference type="EC" id="1.1.5.2" evidence="7"/>
<proteinExistence type="predicted"/>
<keyword evidence="5" id="KW-0732">Signal</keyword>
<reference evidence="7 8" key="1">
    <citation type="submission" date="2019-02" db="EMBL/GenBank/DDBJ databases">
        <title>Deep-cultivation of Planctomycetes and their phenomic and genomic characterization uncovers novel biology.</title>
        <authorList>
            <person name="Wiegand S."/>
            <person name="Jogler M."/>
            <person name="Boedeker C."/>
            <person name="Pinto D."/>
            <person name="Vollmers J."/>
            <person name="Rivas-Marin E."/>
            <person name="Kohn T."/>
            <person name="Peeters S.H."/>
            <person name="Heuer A."/>
            <person name="Rast P."/>
            <person name="Oberbeckmann S."/>
            <person name="Bunk B."/>
            <person name="Jeske O."/>
            <person name="Meyerdierks A."/>
            <person name="Storesund J.E."/>
            <person name="Kallscheuer N."/>
            <person name="Luecker S."/>
            <person name="Lage O.M."/>
            <person name="Pohl T."/>
            <person name="Merkel B.J."/>
            <person name="Hornburger P."/>
            <person name="Mueller R.-W."/>
            <person name="Bruemmer F."/>
            <person name="Labrenz M."/>
            <person name="Spormann A.M."/>
            <person name="Op den Camp H."/>
            <person name="Overmann J."/>
            <person name="Amann R."/>
            <person name="Jetten M.S.M."/>
            <person name="Mascher T."/>
            <person name="Medema M.H."/>
            <person name="Devos D.P."/>
            <person name="Kaster A.-K."/>
            <person name="Ovreas L."/>
            <person name="Rohde M."/>
            <person name="Galperin M.Y."/>
            <person name="Jogler C."/>
        </authorList>
    </citation>
    <scope>NUCLEOTIDE SEQUENCE [LARGE SCALE GENOMIC DNA]</scope>
    <source>
        <strain evidence="7 8">Mal48</strain>
    </source>
</reference>
<dbReference type="KEGG" id="tpol:Mal48_41670"/>
<protein>
    <submittedName>
        <fullName evidence="7">Quinoprotein glucose dehydrogenase B</fullName>
        <ecNumber evidence="7">1.1.5.2</ecNumber>
    </submittedName>
</protein>
<evidence type="ECO:0000313" key="8">
    <source>
        <dbReference type="Proteomes" id="UP000315724"/>
    </source>
</evidence>
<keyword evidence="8" id="KW-1185">Reference proteome</keyword>
<dbReference type="SUPFAM" id="SSF46626">
    <property type="entry name" value="Cytochrome c"/>
    <property type="match status" value="1"/>
</dbReference>
<evidence type="ECO:0000313" key="7">
    <source>
        <dbReference type="EMBL" id="QDT34894.1"/>
    </source>
</evidence>
<dbReference type="PROSITE" id="PS51007">
    <property type="entry name" value="CYTC"/>
    <property type="match status" value="1"/>
</dbReference>
<evidence type="ECO:0000256" key="2">
    <source>
        <dbReference type="ARBA" id="ARBA00022723"/>
    </source>
</evidence>
<dbReference type="Pfam" id="PF13646">
    <property type="entry name" value="HEAT_2"/>
    <property type="match status" value="1"/>
</dbReference>
<dbReference type="NCBIfam" id="TIGR02604">
    <property type="entry name" value="Piru_Ver_Nterm"/>
    <property type="match status" value="1"/>
</dbReference>
<dbReference type="GO" id="GO:0008876">
    <property type="term" value="F:quinoprotein glucose dehydrogenase activity"/>
    <property type="evidence" value="ECO:0007669"/>
    <property type="project" value="UniProtKB-EC"/>
</dbReference>
<dbReference type="GO" id="GO:0009055">
    <property type="term" value="F:electron transfer activity"/>
    <property type="evidence" value="ECO:0007669"/>
    <property type="project" value="InterPro"/>
</dbReference>
<dbReference type="SUPFAM" id="SSF48371">
    <property type="entry name" value="ARM repeat"/>
    <property type="match status" value="2"/>
</dbReference>
<dbReference type="SMART" id="SM00567">
    <property type="entry name" value="EZ_HEAT"/>
    <property type="match status" value="5"/>
</dbReference>
<dbReference type="InterPro" id="IPR013428">
    <property type="entry name" value="Membrane-bound_put_N"/>
</dbReference>
<dbReference type="InterPro" id="IPR036909">
    <property type="entry name" value="Cyt_c-like_dom_sf"/>
</dbReference>
<organism evidence="7 8">
    <name type="scientific">Thalassoglobus polymorphus</name>
    <dbReference type="NCBI Taxonomy" id="2527994"/>
    <lineage>
        <taxon>Bacteria</taxon>
        <taxon>Pseudomonadati</taxon>
        <taxon>Planctomycetota</taxon>
        <taxon>Planctomycetia</taxon>
        <taxon>Planctomycetales</taxon>
        <taxon>Planctomycetaceae</taxon>
        <taxon>Thalassoglobus</taxon>
    </lineage>
</organism>
<dbReference type="Gene3D" id="1.25.10.10">
    <property type="entry name" value="Leucine-rich Repeat Variant"/>
    <property type="match status" value="2"/>
</dbReference>
<dbReference type="OrthoDB" id="9770043at2"/>
<keyword evidence="3 4" id="KW-0408">Iron</keyword>
<dbReference type="RefSeq" id="WP_145203564.1">
    <property type="nucleotide sequence ID" value="NZ_CP036267.1"/>
</dbReference>
<evidence type="ECO:0000256" key="3">
    <source>
        <dbReference type="ARBA" id="ARBA00023004"/>
    </source>
</evidence>
<dbReference type="InterPro" id="IPR013427">
    <property type="entry name" value="Haem-bd_dom_put"/>
</dbReference>
<dbReference type="GO" id="GO:0046872">
    <property type="term" value="F:metal ion binding"/>
    <property type="evidence" value="ECO:0007669"/>
    <property type="project" value="UniProtKB-KW"/>
</dbReference>
<dbReference type="Gene3D" id="2.120.10.30">
    <property type="entry name" value="TolB, C-terminal domain"/>
    <property type="match status" value="1"/>
</dbReference>
<name>A0A517QTD3_9PLAN</name>
<dbReference type="EMBL" id="CP036267">
    <property type="protein sequence ID" value="QDT34894.1"/>
    <property type="molecule type" value="Genomic_DNA"/>
</dbReference>
<feature type="signal peptide" evidence="5">
    <location>
        <begin position="1"/>
        <end position="23"/>
    </location>
</feature>
<dbReference type="PANTHER" id="PTHR33546">
    <property type="entry name" value="LARGE, MULTIFUNCTIONAL SECRETED PROTEIN-RELATED"/>
    <property type="match status" value="1"/>
</dbReference>
<evidence type="ECO:0000256" key="1">
    <source>
        <dbReference type="ARBA" id="ARBA00022617"/>
    </source>
</evidence>
<dbReference type="InterPro" id="IPR009056">
    <property type="entry name" value="Cyt_c-like_dom"/>
</dbReference>
<dbReference type="Pfam" id="PF23500">
    <property type="entry name" value="DUF7133"/>
    <property type="match status" value="1"/>
</dbReference>
<keyword evidence="7" id="KW-0560">Oxidoreductase</keyword>
<dbReference type="SUPFAM" id="SSF50952">
    <property type="entry name" value="Soluble quinoprotein glucose dehydrogenase"/>
    <property type="match status" value="1"/>
</dbReference>
<dbReference type="AlphaFoldDB" id="A0A517QTD3"/>
<dbReference type="InterPro" id="IPR055557">
    <property type="entry name" value="DUF7133"/>
</dbReference>
<dbReference type="InterPro" id="IPR004155">
    <property type="entry name" value="PBS_lyase_HEAT"/>
</dbReference>
<dbReference type="Proteomes" id="UP000315724">
    <property type="component" value="Chromosome"/>
</dbReference>
<feature type="domain" description="Cytochrome c" evidence="6">
    <location>
        <begin position="961"/>
        <end position="1098"/>
    </location>
</feature>
<dbReference type="PANTHER" id="PTHR33546:SF1">
    <property type="entry name" value="LARGE, MULTIFUNCTIONAL SECRETED PROTEIN"/>
    <property type="match status" value="1"/>
</dbReference>
<feature type="chain" id="PRO_5022027294" evidence="5">
    <location>
        <begin position="24"/>
        <end position="1107"/>
    </location>
</feature>
<dbReference type="InterPro" id="IPR011989">
    <property type="entry name" value="ARM-like"/>
</dbReference>
<gene>
    <name evidence="7" type="primary">gdhB</name>
    <name evidence="7" type="ORF">Mal48_41670</name>
</gene>
<dbReference type="GO" id="GO:0020037">
    <property type="term" value="F:heme binding"/>
    <property type="evidence" value="ECO:0007669"/>
    <property type="project" value="InterPro"/>
</dbReference>
<evidence type="ECO:0000259" key="6">
    <source>
        <dbReference type="PROSITE" id="PS51007"/>
    </source>
</evidence>